<gene>
    <name evidence="1" type="ORF">I8752_10790</name>
</gene>
<evidence type="ECO:0000313" key="2">
    <source>
        <dbReference type="Proteomes" id="UP000662314"/>
    </source>
</evidence>
<keyword evidence="2" id="KW-1185">Reference proteome</keyword>
<proteinExistence type="predicted"/>
<reference evidence="1 2" key="1">
    <citation type="journal article" date="2021" name="Int. J. Syst. Evol. Microbiol.">
        <title>Amazonocrinis nigriterrae gen. nov., sp. nov., Atlanticothrix silvestris gen. nov., sp. nov. and Dendronalium phyllosphericum gen. nov., sp. nov., nostocacean cyanobacteria from Brazilian environments.</title>
        <authorList>
            <person name="Alvarenga D.O."/>
            <person name="Andreote A.P.D."/>
            <person name="Branco L.H.Z."/>
            <person name="Delbaje E."/>
            <person name="Cruz R.B."/>
            <person name="Varani A.M."/>
            <person name="Fiore M.F."/>
        </authorList>
    </citation>
    <scope>NUCLEOTIDE SEQUENCE [LARGE SCALE GENOMIC DNA]</scope>
    <source>
        <strain evidence="1 2">CENA369</strain>
    </source>
</reference>
<dbReference type="EMBL" id="JAECZA010000034">
    <property type="protein sequence ID" value="MBH8573494.1"/>
    <property type="molecule type" value="Genomic_DNA"/>
</dbReference>
<accession>A0A8J7I044</accession>
<dbReference type="Proteomes" id="UP000662314">
    <property type="component" value="Unassembled WGS sequence"/>
</dbReference>
<organism evidence="1 2">
    <name type="scientific">Dendronalium phyllosphericum CENA369</name>
    <dbReference type="NCBI Taxonomy" id="1725256"/>
    <lineage>
        <taxon>Bacteria</taxon>
        <taxon>Bacillati</taxon>
        <taxon>Cyanobacteriota</taxon>
        <taxon>Cyanophyceae</taxon>
        <taxon>Nostocales</taxon>
        <taxon>Nostocaceae</taxon>
        <taxon>Dendronalium</taxon>
        <taxon>Dendronalium phyllosphericum</taxon>
    </lineage>
</organism>
<evidence type="ECO:0000313" key="1">
    <source>
        <dbReference type="EMBL" id="MBH8573494.1"/>
    </source>
</evidence>
<protein>
    <submittedName>
        <fullName evidence="1">Uncharacterized protein</fullName>
    </submittedName>
</protein>
<sequence>MRAFEKAITNSTLSNLITELGIECGRVQALINQLLLPSLTTNQQAEILAELLAAAVHLHTHCDEDFQMLIADELEKLPDDEL</sequence>
<comment type="caution">
    <text evidence="1">The sequence shown here is derived from an EMBL/GenBank/DDBJ whole genome shotgun (WGS) entry which is preliminary data.</text>
</comment>
<name>A0A8J7I044_9NOST</name>
<dbReference type="AlphaFoldDB" id="A0A8J7I044"/>